<dbReference type="InterPro" id="IPR018706">
    <property type="entry name" value="DUF2214_membrane"/>
</dbReference>
<feature type="transmembrane region" description="Helical" evidence="1">
    <location>
        <begin position="78"/>
        <end position="102"/>
    </location>
</feature>
<name>A0AAP2DHA5_9BACT</name>
<sequence length="149" mass="16663">MTTEILLRYVHFISIFTIVGTLVSEHLLLKPQLTRGEIGKLSRIDAVYGIAALTLLAAGLTMWLGGVTKPSVYYTKNWIFHLKITCFALIGILSIYPTMFFIRSRKGDPAEMVSVPKAVVWMLRFELTLLVIIPLLAGLMSRGVGYFGR</sequence>
<gene>
    <name evidence="2" type="ORF">KK083_05710</name>
</gene>
<keyword evidence="1" id="KW-0472">Membrane</keyword>
<keyword evidence="1" id="KW-0812">Transmembrane</keyword>
<feature type="transmembrane region" description="Helical" evidence="1">
    <location>
        <begin position="46"/>
        <end position="66"/>
    </location>
</feature>
<evidence type="ECO:0000256" key="1">
    <source>
        <dbReference type="SAM" id="Phobius"/>
    </source>
</evidence>
<comment type="caution">
    <text evidence="2">The sequence shown here is derived from an EMBL/GenBank/DDBJ whole genome shotgun (WGS) entry which is preliminary data.</text>
</comment>
<evidence type="ECO:0000313" key="3">
    <source>
        <dbReference type="Proteomes" id="UP001319200"/>
    </source>
</evidence>
<accession>A0AAP2DHA5</accession>
<evidence type="ECO:0000313" key="2">
    <source>
        <dbReference type="EMBL" id="MBT1696361.1"/>
    </source>
</evidence>
<keyword evidence="1" id="KW-1133">Transmembrane helix</keyword>
<reference evidence="2 3" key="1">
    <citation type="submission" date="2021-05" db="EMBL/GenBank/DDBJ databases">
        <title>A Polyphasic approach of four new species of the genus Ohtaekwangia: Ohtaekwangia histidinii sp. nov., Ohtaekwangia cretensis sp. nov., Ohtaekwangia indiensis sp. nov., Ohtaekwangia reichenbachii sp. nov. from diverse environment.</title>
        <authorList>
            <person name="Octaviana S."/>
        </authorList>
    </citation>
    <scope>NUCLEOTIDE SEQUENCE [LARGE SCALE GENOMIC DNA]</scope>
    <source>
        <strain evidence="2 3">PWU4</strain>
    </source>
</reference>
<feature type="transmembrane region" description="Helical" evidence="1">
    <location>
        <begin position="6"/>
        <end position="25"/>
    </location>
</feature>
<dbReference type="Pfam" id="PF09980">
    <property type="entry name" value="DUF2214"/>
    <property type="match status" value="1"/>
</dbReference>
<dbReference type="Proteomes" id="UP001319200">
    <property type="component" value="Unassembled WGS sequence"/>
</dbReference>
<protein>
    <submittedName>
        <fullName evidence="2">DUF2214 family protein</fullName>
    </submittedName>
</protein>
<organism evidence="2 3">
    <name type="scientific">Chryseosolibacter histidini</name>
    <dbReference type="NCBI Taxonomy" id="2782349"/>
    <lineage>
        <taxon>Bacteria</taxon>
        <taxon>Pseudomonadati</taxon>
        <taxon>Bacteroidota</taxon>
        <taxon>Cytophagia</taxon>
        <taxon>Cytophagales</taxon>
        <taxon>Chryseotaleaceae</taxon>
        <taxon>Chryseosolibacter</taxon>
    </lineage>
</organism>
<dbReference type="RefSeq" id="WP_254161616.1">
    <property type="nucleotide sequence ID" value="NZ_JAHESF010000004.1"/>
</dbReference>
<dbReference type="AlphaFoldDB" id="A0AAP2DHA5"/>
<dbReference type="EMBL" id="JAHESF010000004">
    <property type="protein sequence ID" value="MBT1696361.1"/>
    <property type="molecule type" value="Genomic_DNA"/>
</dbReference>
<feature type="transmembrane region" description="Helical" evidence="1">
    <location>
        <begin position="123"/>
        <end position="141"/>
    </location>
</feature>
<proteinExistence type="predicted"/>
<keyword evidence="3" id="KW-1185">Reference proteome</keyword>